<evidence type="ECO:0000313" key="6">
    <source>
        <dbReference type="EMBL" id="OAE34990.1"/>
    </source>
</evidence>
<sequence length="545" mass="62184">MRRRPGRAALRRWWCCSANKLWSAGGLLLCGVLFLYLSFGWATAEHRWSPAQKIKRMNGTFSSSKVLLQSENVEESSKTEWITRQLNDQMTLAKWFIVIAQENNNVKLAWELSAVIRSCQQFLSGTATRGGALLESEAEPILARLSALIASATEHNYDSATLIMKLKAKLQSLDVQATVASEQSVTFGQAAAEAMPKSLHCLGLKLTYVYGTDRSVRDLAGQKLHLSKFTDNSFYHFCIFSDNVLAVSVVMNSTVINAVRPDELIFHIVTDQVNYGAMEVWLGMNDFRGASYVVQRIEDFTWLNASYVPVMKQLESSESQSYYFKGNEQEAAAVNSRALKFRNPKYLSMLNHLRFYIPEIFPELNQVIFLDDDVIVQKDLTPLFSLDLHGNVNGAVETCLETFHRFHKYLNFSHPQIRSHFDPEACGWAFGMNVFDLLAWKRANVTERYHYWQEANADRTLWKLGTLPAGLLAFYGLIEPLDRSWHILGLGYDPNVDSKLIESAAVIHYNGNMKPWLKLAMSRYKPYWDAYVNFDHPILQECNFQ</sequence>
<dbReference type="InterPro" id="IPR029044">
    <property type="entry name" value="Nucleotide-diphossugar_trans"/>
</dbReference>
<evidence type="ECO:0000313" key="7">
    <source>
        <dbReference type="Proteomes" id="UP000077202"/>
    </source>
</evidence>
<dbReference type="CDD" id="cd06429">
    <property type="entry name" value="GT8_like_1"/>
    <property type="match status" value="1"/>
</dbReference>
<organism evidence="6 7">
    <name type="scientific">Marchantia polymorpha subsp. ruderalis</name>
    <dbReference type="NCBI Taxonomy" id="1480154"/>
    <lineage>
        <taxon>Eukaryota</taxon>
        <taxon>Viridiplantae</taxon>
        <taxon>Streptophyta</taxon>
        <taxon>Embryophyta</taxon>
        <taxon>Marchantiophyta</taxon>
        <taxon>Marchantiopsida</taxon>
        <taxon>Marchantiidae</taxon>
        <taxon>Marchantiales</taxon>
        <taxon>Marchantiaceae</taxon>
        <taxon>Marchantia</taxon>
    </lineage>
</organism>
<dbReference type="Proteomes" id="UP000077202">
    <property type="component" value="Unassembled WGS sequence"/>
</dbReference>
<gene>
    <name evidence="6" type="ORF">AXG93_1864s1170</name>
    <name evidence="5" type="ORF">Mp_1g23600</name>
</gene>
<keyword evidence="4" id="KW-1133">Transmembrane helix</keyword>
<dbReference type="GO" id="GO:0045489">
    <property type="term" value="P:pectin biosynthetic process"/>
    <property type="evidence" value="ECO:0007669"/>
    <property type="project" value="UniProtKB-UniPathway"/>
</dbReference>
<protein>
    <recommendedName>
        <fullName evidence="4">Hexosyltransferase</fullName>
        <ecNumber evidence="4">2.4.1.-</ecNumber>
    </recommendedName>
</protein>
<dbReference type="EMBL" id="AP019866">
    <property type="protein sequence ID" value="BBM99760.1"/>
    <property type="molecule type" value="Genomic_DNA"/>
</dbReference>
<dbReference type="InterPro" id="IPR002495">
    <property type="entry name" value="Glyco_trans_8"/>
</dbReference>
<dbReference type="UniPathway" id="UPA00845"/>
<feature type="transmembrane region" description="Helical" evidence="4">
    <location>
        <begin position="21"/>
        <end position="42"/>
    </location>
</feature>
<dbReference type="AlphaFoldDB" id="A0A176WPE9"/>
<dbReference type="GO" id="GO:0000139">
    <property type="term" value="C:Golgi membrane"/>
    <property type="evidence" value="ECO:0007669"/>
    <property type="project" value="UniProtKB-SubCell"/>
</dbReference>
<dbReference type="EMBL" id="LVLJ01000293">
    <property type="protein sequence ID" value="OAE34990.1"/>
    <property type="molecule type" value="Genomic_DNA"/>
</dbReference>
<keyword evidence="3 4" id="KW-0808">Transferase</keyword>
<evidence type="ECO:0000256" key="2">
    <source>
        <dbReference type="ARBA" id="ARBA00006351"/>
    </source>
</evidence>
<keyword evidence="4" id="KW-0961">Cell wall biogenesis/degradation</keyword>
<evidence type="ECO:0000256" key="3">
    <source>
        <dbReference type="ARBA" id="ARBA00022676"/>
    </source>
</evidence>
<dbReference type="GO" id="GO:0047262">
    <property type="term" value="F:polygalacturonate 4-alpha-galacturonosyltransferase activity"/>
    <property type="evidence" value="ECO:0007669"/>
    <property type="project" value="InterPro"/>
</dbReference>
<reference evidence="8" key="3">
    <citation type="journal article" date="2020" name="Curr. Biol.">
        <title>Chromatin organization in early land plants reveals an ancestral association between H3K27me3, transposons, and constitutive heterochromatin.</title>
        <authorList>
            <person name="Montgomery S.A."/>
            <person name="Tanizawa Y."/>
            <person name="Galik B."/>
            <person name="Wang N."/>
            <person name="Ito T."/>
            <person name="Mochizuki T."/>
            <person name="Akimcheva S."/>
            <person name="Bowman J.L."/>
            <person name="Cognat V."/>
            <person name="Marechal-Drouard L."/>
            <person name="Ekker H."/>
            <person name="Hong S.F."/>
            <person name="Kohchi T."/>
            <person name="Lin S.S."/>
            <person name="Liu L.D."/>
            <person name="Nakamura Y."/>
            <person name="Valeeva L.R."/>
            <person name="Shakirov E.V."/>
            <person name="Shippen D.E."/>
            <person name="Wei W.L."/>
            <person name="Yagura M."/>
            <person name="Yamaoka S."/>
            <person name="Yamato K.T."/>
            <person name="Liu C."/>
            <person name="Berger F."/>
        </authorList>
    </citation>
    <scope>NUCLEOTIDE SEQUENCE [LARGE SCALE GENOMIC DNA]</scope>
    <source>
        <strain evidence="8">Tak-1</strain>
    </source>
</reference>
<dbReference type="PANTHER" id="PTHR32116">
    <property type="entry name" value="GALACTURONOSYLTRANSFERASE 4-RELATED"/>
    <property type="match status" value="1"/>
</dbReference>
<comment type="pathway">
    <text evidence="1 4">Glycan metabolism; pectin biosynthesis.</text>
</comment>
<comment type="similarity">
    <text evidence="2 4">Belongs to the glycosyltransferase 8 family.</text>
</comment>
<keyword evidence="4" id="KW-0812">Transmembrane</keyword>
<comment type="subcellular location">
    <subcellularLocation>
        <location evidence="4">Golgi apparatus membrane</location>
        <topology evidence="4">Single-pass type II membrane protein</topology>
    </subcellularLocation>
</comment>
<dbReference type="Pfam" id="PF25557">
    <property type="entry name" value="GAUT_1"/>
    <property type="match status" value="1"/>
</dbReference>
<reference evidence="6 7" key="1">
    <citation type="submission" date="2016-03" db="EMBL/GenBank/DDBJ databases">
        <title>Mechanisms controlling the formation of the plant cell surface in tip-growing cells are functionally conserved among land plants.</title>
        <authorList>
            <person name="Honkanen S."/>
            <person name="Jones V.A."/>
            <person name="Morieri G."/>
            <person name="Champion C."/>
            <person name="Hetherington A.J."/>
            <person name="Kelly S."/>
            <person name="Saint-Marcoux D."/>
            <person name="Proust H."/>
            <person name="Prescott H."/>
            <person name="Dolan L."/>
        </authorList>
    </citation>
    <scope>NUCLEOTIDE SEQUENCE [LARGE SCALE GENOMIC DNA]</scope>
    <source>
        <strain evidence="7">cv. Tak-1 and cv. Tak-2</strain>
        <tissue evidence="6">Whole gametophyte</tissue>
    </source>
</reference>
<proteinExistence type="inferred from homology"/>
<keyword evidence="3 4" id="KW-0328">Glycosyltransferase</keyword>
<dbReference type="Proteomes" id="UP001162541">
    <property type="component" value="Chromosome 1"/>
</dbReference>
<accession>A0A176WPE9</accession>
<name>A0A176WPE9_MARPO</name>
<evidence type="ECO:0000313" key="5">
    <source>
        <dbReference type="EMBL" id="BBM99760.1"/>
    </source>
</evidence>
<dbReference type="EC" id="2.4.1.-" evidence="4"/>
<keyword evidence="4" id="KW-0472">Membrane</keyword>
<reference evidence="5" key="2">
    <citation type="journal article" date="2019" name="Curr. Biol.">
        <title>Chromatin organization in early land plants reveals an ancestral association between H3K27me3, transposons, and constitutive heterochromatin.</title>
        <authorList>
            <person name="Montgomery S.A."/>
            <person name="Tanizawa Y."/>
            <person name="Galik B."/>
            <person name="Wang N."/>
            <person name="Ito T."/>
            <person name="Mochizuki T."/>
            <person name="Akimcheva S."/>
            <person name="Bowman J."/>
            <person name="Cognat V."/>
            <person name="Drouard L."/>
            <person name="Ekker H."/>
            <person name="Houng S."/>
            <person name="Kohchi T."/>
            <person name="Lin S."/>
            <person name="Liu L.D."/>
            <person name="Nakamura Y."/>
            <person name="Valeeva L.R."/>
            <person name="Shakirov E.V."/>
            <person name="Shippen D.E."/>
            <person name="Wei W."/>
            <person name="Yagura M."/>
            <person name="Yamaoka S."/>
            <person name="Yamato K.T."/>
            <person name="Liu C."/>
            <person name="Berger F."/>
        </authorList>
    </citation>
    <scope>NUCLEOTIDE SEQUENCE [LARGE SCALE GENOMIC DNA]</scope>
    <source>
        <strain evidence="5">Tak-1</strain>
    </source>
</reference>
<dbReference type="PANTHER" id="PTHR32116:SF20">
    <property type="entry name" value="HEXOSYLTRANSFERASE GAUT11"/>
    <property type="match status" value="1"/>
</dbReference>
<dbReference type="InterPro" id="IPR029993">
    <property type="entry name" value="GAUT"/>
</dbReference>
<keyword evidence="7" id="KW-1185">Reference proteome</keyword>
<dbReference type="SUPFAM" id="SSF53448">
    <property type="entry name" value="Nucleotide-diphospho-sugar transferases"/>
    <property type="match status" value="1"/>
</dbReference>
<dbReference type="GO" id="GO:0071555">
    <property type="term" value="P:cell wall organization"/>
    <property type="evidence" value="ECO:0007669"/>
    <property type="project" value="UniProtKB-KW"/>
</dbReference>
<evidence type="ECO:0000313" key="8">
    <source>
        <dbReference type="Proteomes" id="UP001162541"/>
    </source>
</evidence>
<evidence type="ECO:0000256" key="1">
    <source>
        <dbReference type="ARBA" id="ARBA00004877"/>
    </source>
</evidence>
<keyword evidence="4" id="KW-0333">Golgi apparatus</keyword>
<dbReference type="Gene3D" id="3.90.550.10">
    <property type="entry name" value="Spore Coat Polysaccharide Biosynthesis Protein SpsA, Chain A"/>
    <property type="match status" value="1"/>
</dbReference>
<dbReference type="Pfam" id="PF01501">
    <property type="entry name" value="Glyco_transf_8"/>
    <property type="match status" value="1"/>
</dbReference>
<evidence type="ECO:0000256" key="4">
    <source>
        <dbReference type="RuleBase" id="RU362027"/>
    </source>
</evidence>